<dbReference type="GO" id="GO:0045087">
    <property type="term" value="P:innate immune response"/>
    <property type="evidence" value="ECO:0007669"/>
    <property type="project" value="TreeGrafter"/>
</dbReference>
<evidence type="ECO:0000313" key="3">
    <source>
        <dbReference type="EMBL" id="CAF0876771.1"/>
    </source>
</evidence>
<dbReference type="AlphaFoldDB" id="A0A813XWT4"/>
<dbReference type="PANTHER" id="PTHR19441:SF95">
    <property type="entry name" value="PERLWAPIN ISOFORM X1"/>
    <property type="match status" value="1"/>
</dbReference>
<reference evidence="3" key="1">
    <citation type="submission" date="2021-02" db="EMBL/GenBank/DDBJ databases">
        <authorList>
            <person name="Nowell W R."/>
        </authorList>
    </citation>
    <scope>NUCLEOTIDE SEQUENCE</scope>
    <source>
        <strain evidence="3">Ploen Becks lab</strain>
    </source>
</reference>
<dbReference type="EMBL" id="CAJNOC010001592">
    <property type="protein sequence ID" value="CAF0876771.1"/>
    <property type="molecule type" value="Genomic_DNA"/>
</dbReference>
<evidence type="ECO:0000313" key="4">
    <source>
        <dbReference type="Proteomes" id="UP000663879"/>
    </source>
</evidence>
<accession>A0A813XWT4</accession>
<feature type="signal peptide" evidence="1">
    <location>
        <begin position="1"/>
        <end position="19"/>
    </location>
</feature>
<dbReference type="GO" id="GO:0019731">
    <property type="term" value="P:antibacterial humoral response"/>
    <property type="evidence" value="ECO:0007669"/>
    <property type="project" value="TreeGrafter"/>
</dbReference>
<dbReference type="InterPro" id="IPR050514">
    <property type="entry name" value="WAP_four-disulfide_core"/>
</dbReference>
<dbReference type="PRINTS" id="PR00003">
    <property type="entry name" value="4DISULPHCORE"/>
</dbReference>
<organism evidence="3 4">
    <name type="scientific">Brachionus calyciflorus</name>
    <dbReference type="NCBI Taxonomy" id="104777"/>
    <lineage>
        <taxon>Eukaryota</taxon>
        <taxon>Metazoa</taxon>
        <taxon>Spiralia</taxon>
        <taxon>Gnathifera</taxon>
        <taxon>Rotifera</taxon>
        <taxon>Eurotatoria</taxon>
        <taxon>Monogononta</taxon>
        <taxon>Pseudotrocha</taxon>
        <taxon>Ploima</taxon>
        <taxon>Brachionidae</taxon>
        <taxon>Brachionus</taxon>
    </lineage>
</organism>
<dbReference type="Gene3D" id="4.10.75.10">
    <property type="entry name" value="Elafin-like"/>
    <property type="match status" value="2"/>
</dbReference>
<keyword evidence="4" id="KW-1185">Reference proteome</keyword>
<dbReference type="SMART" id="SM00217">
    <property type="entry name" value="WAP"/>
    <property type="match status" value="2"/>
</dbReference>
<dbReference type="PROSITE" id="PS51390">
    <property type="entry name" value="WAP"/>
    <property type="match status" value="2"/>
</dbReference>
<dbReference type="SUPFAM" id="SSF57256">
    <property type="entry name" value="Elafin-like"/>
    <property type="match status" value="2"/>
</dbReference>
<name>A0A813XWT4_9BILA</name>
<evidence type="ECO:0000259" key="2">
    <source>
        <dbReference type="PROSITE" id="PS51390"/>
    </source>
</evidence>
<gene>
    <name evidence="3" type="ORF">OXX778_LOCUS10210</name>
</gene>
<dbReference type="Pfam" id="PF00095">
    <property type="entry name" value="WAP"/>
    <property type="match status" value="2"/>
</dbReference>
<dbReference type="OrthoDB" id="6060011at2759"/>
<keyword evidence="1" id="KW-0732">Signal</keyword>
<dbReference type="InterPro" id="IPR036645">
    <property type="entry name" value="Elafin-like_sf"/>
</dbReference>
<comment type="caution">
    <text evidence="3">The sequence shown here is derived from an EMBL/GenBank/DDBJ whole genome shotgun (WGS) entry which is preliminary data.</text>
</comment>
<protein>
    <recommendedName>
        <fullName evidence="2">WAP domain-containing protein</fullName>
    </recommendedName>
</protein>
<feature type="domain" description="WAP" evidence="2">
    <location>
        <begin position="18"/>
        <end position="75"/>
    </location>
</feature>
<sequence length="122" mass="13329">MKFLIIIILLAAFIKNNVAQKPGVCPQTETCTIKNFFRSIFARLFLNPCNDDSFCRDNLKCCEVFCGKNSCVIPESGPIRPGNCPKPTGFGICIQSCSSDDDCPNIKTKCCSNGCGNVCMEV</sequence>
<dbReference type="GO" id="GO:0004867">
    <property type="term" value="F:serine-type endopeptidase inhibitor activity"/>
    <property type="evidence" value="ECO:0007669"/>
    <property type="project" value="TreeGrafter"/>
</dbReference>
<evidence type="ECO:0000256" key="1">
    <source>
        <dbReference type="SAM" id="SignalP"/>
    </source>
</evidence>
<dbReference type="InterPro" id="IPR008197">
    <property type="entry name" value="WAP_dom"/>
</dbReference>
<dbReference type="GO" id="GO:0005615">
    <property type="term" value="C:extracellular space"/>
    <property type="evidence" value="ECO:0007669"/>
    <property type="project" value="TreeGrafter"/>
</dbReference>
<feature type="chain" id="PRO_5032456474" description="WAP domain-containing protein" evidence="1">
    <location>
        <begin position="20"/>
        <end position="122"/>
    </location>
</feature>
<dbReference type="PANTHER" id="PTHR19441">
    <property type="entry name" value="WHEY ACDIC PROTEIN WAP"/>
    <property type="match status" value="1"/>
</dbReference>
<proteinExistence type="predicted"/>
<feature type="domain" description="WAP" evidence="2">
    <location>
        <begin position="77"/>
        <end position="122"/>
    </location>
</feature>
<dbReference type="Proteomes" id="UP000663879">
    <property type="component" value="Unassembled WGS sequence"/>
</dbReference>